<proteinExistence type="predicted"/>
<feature type="domain" description="F-box" evidence="1">
    <location>
        <begin position="4"/>
        <end position="51"/>
    </location>
</feature>
<organism evidence="3 5">
    <name type="scientific">Adineta ricciae</name>
    <name type="common">Rotifer</name>
    <dbReference type="NCBI Taxonomy" id="249248"/>
    <lineage>
        <taxon>Eukaryota</taxon>
        <taxon>Metazoa</taxon>
        <taxon>Spiralia</taxon>
        <taxon>Gnathifera</taxon>
        <taxon>Rotifera</taxon>
        <taxon>Eurotatoria</taxon>
        <taxon>Bdelloidea</taxon>
        <taxon>Adinetida</taxon>
        <taxon>Adinetidae</taxon>
        <taxon>Adineta</taxon>
    </lineage>
</organism>
<dbReference type="EMBL" id="CAJNOJ010000350">
    <property type="protein sequence ID" value="CAF1412571.1"/>
    <property type="molecule type" value="Genomic_DNA"/>
</dbReference>
<evidence type="ECO:0000313" key="4">
    <source>
        <dbReference type="Proteomes" id="UP000663828"/>
    </source>
</evidence>
<comment type="caution">
    <text evidence="3">The sequence shown here is derived from an EMBL/GenBank/DDBJ whole genome shotgun (WGS) entry which is preliminary data.</text>
</comment>
<dbReference type="PROSITE" id="PS50181">
    <property type="entry name" value="FBOX"/>
    <property type="match status" value="1"/>
</dbReference>
<dbReference type="Proteomes" id="UP000663828">
    <property type="component" value="Unassembled WGS sequence"/>
</dbReference>
<dbReference type="OrthoDB" id="10035501at2759"/>
<protein>
    <recommendedName>
        <fullName evidence="1">F-box domain-containing protein</fullName>
    </recommendedName>
</protein>
<dbReference type="AlphaFoldDB" id="A0A815M3S8"/>
<dbReference type="EMBL" id="CAJNOR010002824">
    <property type="protein sequence ID" value="CAF1345345.1"/>
    <property type="molecule type" value="Genomic_DNA"/>
</dbReference>
<evidence type="ECO:0000259" key="1">
    <source>
        <dbReference type="PROSITE" id="PS50181"/>
    </source>
</evidence>
<evidence type="ECO:0000313" key="5">
    <source>
        <dbReference type="Proteomes" id="UP000663852"/>
    </source>
</evidence>
<evidence type="ECO:0000313" key="3">
    <source>
        <dbReference type="EMBL" id="CAF1412571.1"/>
    </source>
</evidence>
<gene>
    <name evidence="3" type="ORF">EDS130_LOCUS36844</name>
    <name evidence="2" type="ORF">XAT740_LOCUS31184</name>
</gene>
<keyword evidence="4" id="KW-1185">Reference proteome</keyword>
<dbReference type="InterPro" id="IPR001810">
    <property type="entry name" value="F-box_dom"/>
</dbReference>
<evidence type="ECO:0000313" key="2">
    <source>
        <dbReference type="EMBL" id="CAF1345345.1"/>
    </source>
</evidence>
<sequence length="228" mass="27622">MSNVSTFEHLPNELIIYILTYLQPAEHFQLFFECNQRLRKLIKQYVNYSRRELDRDIIRFSTLHSWYKHLTFVNDGKTFFLTPRKGEQERYSFDPCVSDYDGVHWHFRGEYFVQADKRIEQISKKYPVKLTPLFHPNAILYHLRHDMTCGFIQKYHPEQYQILVKILNLKDDNVQFHIISPNTDEVLAVLKLVHKNEMKRLKEMIYQAADSIWRELRRLEDVNILNIE</sequence>
<accession>A0A815M3S8</accession>
<reference evidence="3" key="1">
    <citation type="submission" date="2021-02" db="EMBL/GenBank/DDBJ databases">
        <authorList>
            <person name="Nowell W R."/>
        </authorList>
    </citation>
    <scope>NUCLEOTIDE SEQUENCE</scope>
</reference>
<name>A0A815M3S8_ADIRI</name>
<dbReference type="Proteomes" id="UP000663852">
    <property type="component" value="Unassembled WGS sequence"/>
</dbReference>